<dbReference type="EMBL" id="MU274934">
    <property type="protein sequence ID" value="KAI0085191.1"/>
    <property type="molecule type" value="Genomic_DNA"/>
</dbReference>
<evidence type="ECO:0000313" key="1">
    <source>
        <dbReference type="EMBL" id="KAI0085191.1"/>
    </source>
</evidence>
<keyword evidence="2" id="KW-1185">Reference proteome</keyword>
<gene>
    <name evidence="1" type="ORF">BDY19DRAFT_897105</name>
</gene>
<comment type="caution">
    <text evidence="1">The sequence shown here is derived from an EMBL/GenBank/DDBJ whole genome shotgun (WGS) entry which is preliminary data.</text>
</comment>
<proteinExistence type="predicted"/>
<accession>A0ACB8TT17</accession>
<sequence>MKKTEAPESASEPGDQSQDTASFLRRLAGPSVMKAGLAKDQTEINRIIAEASKGSKFYENEKRKDKELTERIDRILKQRDDAMRGADIAKIEVYVDHLLEEMEAHRDLTQIIVHVDMDAFYASVELLDDPSLQGKPFAVGHGVVSTASYEARKQGVRSGMAEFIAMKLCPELVVVSTHFPRYMEISNKVMNILRRYDPNMQPGGCDEGYLNITEYCETHVVSAGDCVQQMRDIIHKETGLTVSAGVAPNKMLAKVSLGKTNKPNGQFMLEFTPEAVKGFMHNLPIRKVPGIGRVNERLLDSIGIKTCGDIYTHRATASLMDKQFGLVFLLQTYLGIASNIVQPFQREERKSIGTERTFHSIGNKESILEKLEEIAAELEEDMERTGWTGKTITLKYKLDTYQVFTRAKSFDRWISTKKEDLFAVGKELLLPELPLKLRLIGLRVTKLKDLRENAEAKPGSIKRFFESANPPTSPRKKRKLEESPDEERTSLSQDGYEEYMPNADDDAEYDGECESHEEIFGLNEWNVKKPTSSASINGSEKKPSRSVSPTKPVSTTSNSSIPEVVSEVCTANHTCPICSKTLQTDNQGLNAHIDFCLSKGAILEAQAAASGGTTHKLKTSTNTLHSWTKRTKKRK</sequence>
<protein>
    <submittedName>
        <fullName evidence="1">IMS-domain-containing protein</fullName>
    </submittedName>
</protein>
<reference evidence="1" key="1">
    <citation type="journal article" date="2021" name="Environ. Microbiol.">
        <title>Gene family expansions and transcriptome signatures uncover fungal adaptations to wood decay.</title>
        <authorList>
            <person name="Hage H."/>
            <person name="Miyauchi S."/>
            <person name="Viragh M."/>
            <person name="Drula E."/>
            <person name="Min B."/>
            <person name="Chaduli D."/>
            <person name="Navarro D."/>
            <person name="Favel A."/>
            <person name="Norest M."/>
            <person name="Lesage-Meessen L."/>
            <person name="Balint B."/>
            <person name="Merenyi Z."/>
            <person name="de Eugenio L."/>
            <person name="Morin E."/>
            <person name="Martinez A.T."/>
            <person name="Baldrian P."/>
            <person name="Stursova M."/>
            <person name="Martinez M.J."/>
            <person name="Novotny C."/>
            <person name="Magnuson J.K."/>
            <person name="Spatafora J.W."/>
            <person name="Maurice S."/>
            <person name="Pangilinan J."/>
            <person name="Andreopoulos W."/>
            <person name="LaButti K."/>
            <person name="Hundley H."/>
            <person name="Na H."/>
            <person name="Kuo A."/>
            <person name="Barry K."/>
            <person name="Lipzen A."/>
            <person name="Henrissat B."/>
            <person name="Riley R."/>
            <person name="Ahrendt S."/>
            <person name="Nagy L.G."/>
            <person name="Grigoriev I.V."/>
            <person name="Martin F."/>
            <person name="Rosso M.N."/>
        </authorList>
    </citation>
    <scope>NUCLEOTIDE SEQUENCE</scope>
    <source>
        <strain evidence="1">CBS 384.51</strain>
    </source>
</reference>
<name>A0ACB8TT17_9APHY</name>
<organism evidence="1 2">
    <name type="scientific">Irpex rosettiformis</name>
    <dbReference type="NCBI Taxonomy" id="378272"/>
    <lineage>
        <taxon>Eukaryota</taxon>
        <taxon>Fungi</taxon>
        <taxon>Dikarya</taxon>
        <taxon>Basidiomycota</taxon>
        <taxon>Agaricomycotina</taxon>
        <taxon>Agaricomycetes</taxon>
        <taxon>Polyporales</taxon>
        <taxon>Irpicaceae</taxon>
        <taxon>Irpex</taxon>
    </lineage>
</organism>
<dbReference type="Proteomes" id="UP001055072">
    <property type="component" value="Unassembled WGS sequence"/>
</dbReference>
<evidence type="ECO:0000313" key="2">
    <source>
        <dbReference type="Proteomes" id="UP001055072"/>
    </source>
</evidence>